<dbReference type="Proteomes" id="UP001595886">
    <property type="component" value="Unassembled WGS sequence"/>
</dbReference>
<proteinExistence type="predicted"/>
<evidence type="ECO:0000313" key="1">
    <source>
        <dbReference type="EMBL" id="MFC4821817.1"/>
    </source>
</evidence>
<comment type="caution">
    <text evidence="1">The sequence shown here is derived from an EMBL/GenBank/DDBJ whole genome shotgun (WGS) entry which is preliminary data.</text>
</comment>
<protein>
    <submittedName>
        <fullName evidence="1">Uncharacterized protein</fullName>
    </submittedName>
</protein>
<gene>
    <name evidence="1" type="ORF">ACFO6Q_15930</name>
</gene>
<evidence type="ECO:0000313" key="2">
    <source>
        <dbReference type="Proteomes" id="UP001595886"/>
    </source>
</evidence>
<reference evidence="2" key="1">
    <citation type="journal article" date="2019" name="Int. J. Syst. Evol. Microbiol.">
        <title>The Global Catalogue of Microorganisms (GCM) 10K type strain sequencing project: providing services to taxonomists for standard genome sequencing and annotation.</title>
        <authorList>
            <consortium name="The Broad Institute Genomics Platform"/>
            <consortium name="The Broad Institute Genome Sequencing Center for Infectious Disease"/>
            <person name="Wu L."/>
            <person name="Ma J."/>
        </authorList>
    </citation>
    <scope>NUCLEOTIDE SEQUENCE [LARGE SCALE GENOMIC DNA]</scope>
    <source>
        <strain evidence="2">CCUG 30340</strain>
    </source>
</reference>
<dbReference type="EMBL" id="JBHSHD010000010">
    <property type="protein sequence ID" value="MFC4821817.1"/>
    <property type="molecule type" value="Genomic_DNA"/>
</dbReference>
<accession>A0ABV9R221</accession>
<sequence length="256" mass="28633">MAAGSRQGARGGATAPLRRIAVCAAIGALAAARAGAEGWSGSLGLASNNLYRGLSLTLDRPAWIADLRYEIGDEWLIGLGASAERPEYESPAAQIALRIDRRWQLGENWAAKVGYAHYEEPWNFWRNELRYDEVNVALGWRGRWSLSLAATPNRKAVYAYTVPQREGFAAWTEATFRQPIAGRLAADFGFGYAYLARSGDRNYRYGSAGLSYGIGDVELYFARVWTDGATPHYWWEDADRRRPAHSRWLVSAMWNF</sequence>
<keyword evidence="2" id="KW-1185">Reference proteome</keyword>
<name>A0ABV9R221_9GAMM</name>
<organism evidence="1 2">
    <name type="scientific">Dokdonella ginsengisoli</name>
    <dbReference type="NCBI Taxonomy" id="363846"/>
    <lineage>
        <taxon>Bacteria</taxon>
        <taxon>Pseudomonadati</taxon>
        <taxon>Pseudomonadota</taxon>
        <taxon>Gammaproteobacteria</taxon>
        <taxon>Lysobacterales</taxon>
        <taxon>Rhodanobacteraceae</taxon>
        <taxon>Dokdonella</taxon>
    </lineage>
</organism>
<dbReference type="RefSeq" id="WP_380022085.1">
    <property type="nucleotide sequence ID" value="NZ_JBHSHD010000010.1"/>
</dbReference>